<dbReference type="PANTHER" id="PTHR34039:SF1">
    <property type="entry name" value="UPF0102 PROTEIN YRAN"/>
    <property type="match status" value="1"/>
</dbReference>
<dbReference type="InterPro" id="IPR011856">
    <property type="entry name" value="tRNA_endonuc-like_dom_sf"/>
</dbReference>
<dbReference type="CDD" id="cd20736">
    <property type="entry name" value="PoNe_Nuclease"/>
    <property type="match status" value="1"/>
</dbReference>
<sequence length="126" mass="14337">MTDTNKREIGAAGEKEAAEFLQRNGYTILKTNYRVGRLGEIDIIAHENEYICFIEVKTRRTSTFGTPGEAVTRVKQQKIRQIASIYLTNTRKMDTKVRFDVIEILMDKSMGSAKSVKSINLIKDAF</sequence>
<dbReference type="NCBIfam" id="NF009150">
    <property type="entry name" value="PRK12497.1-3"/>
    <property type="match status" value="1"/>
</dbReference>
<dbReference type="GO" id="GO:0003676">
    <property type="term" value="F:nucleic acid binding"/>
    <property type="evidence" value="ECO:0007669"/>
    <property type="project" value="InterPro"/>
</dbReference>
<dbReference type="Pfam" id="PF02021">
    <property type="entry name" value="UPF0102"/>
    <property type="match status" value="1"/>
</dbReference>
<dbReference type="OrthoDB" id="9802516at2"/>
<dbReference type="InterPro" id="IPR003509">
    <property type="entry name" value="UPF0102_YraN-like"/>
</dbReference>
<dbReference type="SUPFAM" id="SSF52980">
    <property type="entry name" value="Restriction endonuclease-like"/>
    <property type="match status" value="1"/>
</dbReference>
<gene>
    <name evidence="3" type="ORF">L323_03580</name>
</gene>
<reference evidence="3 4" key="1">
    <citation type="journal article" date="2013" name="Genome Announc.">
        <title>Draft Genome Sequence of the Cellulolytic Bacterium Clostridium papyrosolvens C7 (ATCC 700395).</title>
        <authorList>
            <person name="Zepeda V."/>
            <person name="Dassa B."/>
            <person name="Borovok I."/>
            <person name="Lamed R."/>
            <person name="Bayer E.A."/>
            <person name="Cate J.H."/>
        </authorList>
    </citation>
    <scope>NUCLEOTIDE SEQUENCE [LARGE SCALE GENOMIC DNA]</scope>
    <source>
        <strain evidence="3 4">C7</strain>
    </source>
</reference>
<evidence type="ECO:0000313" key="4">
    <source>
        <dbReference type="Proteomes" id="UP000016860"/>
    </source>
</evidence>
<comment type="similarity">
    <text evidence="1 2">Belongs to the UPF0102 family.</text>
</comment>
<dbReference type="HAMAP" id="MF_00048">
    <property type="entry name" value="UPF0102"/>
    <property type="match status" value="1"/>
</dbReference>
<proteinExistence type="inferred from homology"/>
<accession>U4R4N5</accession>
<comment type="caution">
    <text evidence="3">The sequence shown here is derived from an EMBL/GenBank/DDBJ whole genome shotgun (WGS) entry which is preliminary data.</text>
</comment>
<dbReference type="NCBIfam" id="TIGR00252">
    <property type="entry name" value="YraN family protein"/>
    <property type="match status" value="1"/>
</dbReference>
<dbReference type="Proteomes" id="UP000016860">
    <property type="component" value="Unassembled WGS sequence"/>
</dbReference>
<organism evidence="3 4">
    <name type="scientific">Ruminiclostridium papyrosolvens C7</name>
    <dbReference type="NCBI Taxonomy" id="1330534"/>
    <lineage>
        <taxon>Bacteria</taxon>
        <taxon>Bacillati</taxon>
        <taxon>Bacillota</taxon>
        <taxon>Clostridia</taxon>
        <taxon>Eubacteriales</taxon>
        <taxon>Oscillospiraceae</taxon>
        <taxon>Ruminiclostridium</taxon>
    </lineage>
</organism>
<dbReference type="RefSeq" id="WP_020814331.1">
    <property type="nucleotide sequence ID" value="NZ_ATAY01000019.1"/>
</dbReference>
<dbReference type="PANTHER" id="PTHR34039">
    <property type="entry name" value="UPF0102 PROTEIN YRAN"/>
    <property type="match status" value="1"/>
</dbReference>
<evidence type="ECO:0000313" key="3">
    <source>
        <dbReference type="EMBL" id="EPR13532.1"/>
    </source>
</evidence>
<dbReference type="STRING" id="1330534.L323_03580"/>
<dbReference type="PATRIC" id="fig|1330534.3.peg.714"/>
<name>U4R4N5_9FIRM</name>
<dbReference type="NCBIfam" id="NF009154">
    <property type="entry name" value="PRK12497.3-3"/>
    <property type="match status" value="1"/>
</dbReference>
<dbReference type="InterPro" id="IPR011335">
    <property type="entry name" value="Restrct_endonuc-II-like"/>
</dbReference>
<evidence type="ECO:0000256" key="2">
    <source>
        <dbReference type="HAMAP-Rule" id="MF_00048"/>
    </source>
</evidence>
<dbReference type="EMBL" id="ATAY01000019">
    <property type="protein sequence ID" value="EPR13532.1"/>
    <property type="molecule type" value="Genomic_DNA"/>
</dbReference>
<dbReference type="Gene3D" id="3.40.1350.10">
    <property type="match status" value="1"/>
</dbReference>
<dbReference type="AlphaFoldDB" id="U4R4N5"/>
<evidence type="ECO:0000256" key="1">
    <source>
        <dbReference type="ARBA" id="ARBA00006738"/>
    </source>
</evidence>
<protein>
    <recommendedName>
        <fullName evidence="2">UPF0102 protein L323_03580</fullName>
    </recommendedName>
</protein>